<proteinExistence type="predicted"/>
<organism evidence="1 2">
    <name type="scientific">Trichinella zimbabwensis</name>
    <dbReference type="NCBI Taxonomy" id="268475"/>
    <lineage>
        <taxon>Eukaryota</taxon>
        <taxon>Metazoa</taxon>
        <taxon>Ecdysozoa</taxon>
        <taxon>Nematoda</taxon>
        <taxon>Enoplea</taxon>
        <taxon>Dorylaimia</taxon>
        <taxon>Trichinellida</taxon>
        <taxon>Trichinellidae</taxon>
        <taxon>Trichinella</taxon>
    </lineage>
</organism>
<evidence type="ECO:0000313" key="2">
    <source>
        <dbReference type="Proteomes" id="UP000055024"/>
    </source>
</evidence>
<accession>A0A0V1GCK2</accession>
<name>A0A0V1GCK2_9BILA</name>
<reference evidence="1 2" key="1">
    <citation type="submission" date="2015-01" db="EMBL/GenBank/DDBJ databases">
        <title>Evolution of Trichinella species and genotypes.</title>
        <authorList>
            <person name="Korhonen P.K."/>
            <person name="Edoardo P."/>
            <person name="Giuseppe L.R."/>
            <person name="Gasser R.B."/>
        </authorList>
    </citation>
    <scope>NUCLEOTIDE SEQUENCE [LARGE SCALE GENOMIC DNA]</scope>
    <source>
        <strain evidence="1">ISS1029</strain>
    </source>
</reference>
<sequence>MVILFNFMQFIIFDCGLIPHMKMWFQCSSLR</sequence>
<dbReference type="Proteomes" id="UP000055024">
    <property type="component" value="Unassembled WGS sequence"/>
</dbReference>
<dbReference type="EMBL" id="JYDP01003309">
    <property type="protein sequence ID" value="KRY95919.1"/>
    <property type="molecule type" value="Genomic_DNA"/>
</dbReference>
<gene>
    <name evidence="1" type="ORF">T11_2273</name>
</gene>
<comment type="caution">
    <text evidence="1">The sequence shown here is derived from an EMBL/GenBank/DDBJ whole genome shotgun (WGS) entry which is preliminary data.</text>
</comment>
<keyword evidence="2" id="KW-1185">Reference proteome</keyword>
<evidence type="ECO:0000313" key="1">
    <source>
        <dbReference type="EMBL" id="KRY95919.1"/>
    </source>
</evidence>
<protein>
    <submittedName>
        <fullName evidence="1">Uncharacterized protein</fullName>
    </submittedName>
</protein>
<dbReference type="AlphaFoldDB" id="A0A0V1GCK2"/>